<evidence type="ECO:0000256" key="2">
    <source>
        <dbReference type="ARBA" id="ARBA00022723"/>
    </source>
</evidence>
<evidence type="ECO:0000256" key="5">
    <source>
        <dbReference type="RuleBase" id="RU361277"/>
    </source>
</evidence>
<dbReference type="RefSeq" id="WP_396639651.1">
    <property type="nucleotide sequence ID" value="NZ_JBIQWL010000001.1"/>
</dbReference>
<proteinExistence type="inferred from homology"/>
<dbReference type="InterPro" id="IPR013149">
    <property type="entry name" value="ADH-like_C"/>
</dbReference>
<evidence type="ECO:0000313" key="8">
    <source>
        <dbReference type="EMBL" id="MFH8249410.1"/>
    </source>
</evidence>
<dbReference type="InterPro" id="IPR011032">
    <property type="entry name" value="GroES-like_sf"/>
</dbReference>
<gene>
    <name evidence="8" type="ORF">ACH3VR_03450</name>
</gene>
<dbReference type="Pfam" id="PF00107">
    <property type="entry name" value="ADH_zinc_N"/>
    <property type="match status" value="1"/>
</dbReference>
<dbReference type="Gene3D" id="3.90.180.10">
    <property type="entry name" value="Medium-chain alcohol dehydrogenases, catalytic domain"/>
    <property type="match status" value="1"/>
</dbReference>
<dbReference type="InterPro" id="IPR036291">
    <property type="entry name" value="NAD(P)-bd_dom_sf"/>
</dbReference>
<keyword evidence="2 5" id="KW-0479">Metal-binding</keyword>
<dbReference type="Proteomes" id="UP001610861">
    <property type="component" value="Unassembled WGS sequence"/>
</dbReference>
<reference evidence="8 9" key="1">
    <citation type="submission" date="2024-09" db="EMBL/GenBank/DDBJ databases">
        <authorList>
            <person name="Pan X."/>
        </authorList>
    </citation>
    <scope>NUCLEOTIDE SEQUENCE [LARGE SCALE GENOMIC DNA]</scope>
    <source>
        <strain evidence="8 9">B2969</strain>
    </source>
</reference>
<dbReference type="SUPFAM" id="SSF51735">
    <property type="entry name" value="NAD(P)-binding Rossmann-fold domains"/>
    <property type="match status" value="1"/>
</dbReference>
<dbReference type="PANTHER" id="PTHR43401:SF2">
    <property type="entry name" value="L-THREONINE 3-DEHYDROGENASE"/>
    <property type="match status" value="1"/>
</dbReference>
<protein>
    <submittedName>
        <fullName evidence="8">Zinc-binding dehydrogenase</fullName>
    </submittedName>
</protein>
<dbReference type="Pfam" id="PF08240">
    <property type="entry name" value="ADH_N"/>
    <property type="match status" value="1"/>
</dbReference>
<comment type="similarity">
    <text evidence="5">Belongs to the zinc-containing alcohol dehydrogenase family.</text>
</comment>
<keyword evidence="3 5" id="KW-0862">Zinc</keyword>
<dbReference type="InterPro" id="IPR050129">
    <property type="entry name" value="Zn_alcohol_dh"/>
</dbReference>
<feature type="domain" description="Alcohol dehydrogenase-like C-terminal" evidence="6">
    <location>
        <begin position="171"/>
        <end position="296"/>
    </location>
</feature>
<dbReference type="InterPro" id="IPR013154">
    <property type="entry name" value="ADH-like_N"/>
</dbReference>
<name>A0ABW7Q3K3_9MICO</name>
<evidence type="ECO:0000259" key="6">
    <source>
        <dbReference type="Pfam" id="PF00107"/>
    </source>
</evidence>
<keyword evidence="4" id="KW-0560">Oxidoreductase</keyword>
<evidence type="ECO:0000256" key="4">
    <source>
        <dbReference type="ARBA" id="ARBA00023002"/>
    </source>
</evidence>
<dbReference type="PROSITE" id="PS00059">
    <property type="entry name" value="ADH_ZINC"/>
    <property type="match status" value="1"/>
</dbReference>
<feature type="domain" description="Alcohol dehydrogenase-like N-terminal" evidence="7">
    <location>
        <begin position="23"/>
        <end position="131"/>
    </location>
</feature>
<keyword evidence="9" id="KW-1185">Reference proteome</keyword>
<sequence length="349" mass="36244">MRAAVLHALGDLRIEERPIPVPGPGEALVRVTVCGVCGTDAVEYDRGLLSTPPVVLGHEFAGVVERLGDGVTEPPVGAVVVCGAGISCGTCRQCLRGRTNLCRTYRTAGLQVDGGLAGYVAVPAATLLDVTDSGLTADTLALAQPMSIAVHVVRRSGLRAGDEAVIVGVGGIGSFIVLAAAATGARVTVVARDAHRLALAERLGAADGILAGRMPLADELRERGVEADVLFEVSASPEALAEVLAAAPRGAVIVPVGVQKEPTVVTLRDWTLREYSVVGSVAHVLADDLPEAVRLLGTRPDWSDVASEVLPLDLLLERGLRPLLDGGATQIKTLVDPWIVEPRPAVHTR</sequence>
<evidence type="ECO:0000256" key="1">
    <source>
        <dbReference type="ARBA" id="ARBA00001947"/>
    </source>
</evidence>
<comment type="cofactor">
    <cofactor evidence="1 5">
        <name>Zn(2+)</name>
        <dbReference type="ChEBI" id="CHEBI:29105"/>
    </cofactor>
</comment>
<evidence type="ECO:0000259" key="7">
    <source>
        <dbReference type="Pfam" id="PF08240"/>
    </source>
</evidence>
<dbReference type="PANTHER" id="PTHR43401">
    <property type="entry name" value="L-THREONINE 3-DEHYDROGENASE"/>
    <property type="match status" value="1"/>
</dbReference>
<dbReference type="SUPFAM" id="SSF50129">
    <property type="entry name" value="GroES-like"/>
    <property type="match status" value="1"/>
</dbReference>
<comment type="caution">
    <text evidence="8">The sequence shown here is derived from an EMBL/GenBank/DDBJ whole genome shotgun (WGS) entry which is preliminary data.</text>
</comment>
<accession>A0ABW7Q3K3</accession>
<dbReference type="EMBL" id="JBIQWL010000001">
    <property type="protein sequence ID" value="MFH8249410.1"/>
    <property type="molecule type" value="Genomic_DNA"/>
</dbReference>
<evidence type="ECO:0000313" key="9">
    <source>
        <dbReference type="Proteomes" id="UP001610861"/>
    </source>
</evidence>
<evidence type="ECO:0000256" key="3">
    <source>
        <dbReference type="ARBA" id="ARBA00022833"/>
    </source>
</evidence>
<dbReference type="InterPro" id="IPR002328">
    <property type="entry name" value="ADH_Zn_CS"/>
</dbReference>
<dbReference type="Gene3D" id="3.40.50.720">
    <property type="entry name" value="NAD(P)-binding Rossmann-like Domain"/>
    <property type="match status" value="1"/>
</dbReference>
<organism evidence="8 9">
    <name type="scientific">Microbacterium alkaliflavum</name>
    <dbReference type="NCBI Taxonomy" id="3248839"/>
    <lineage>
        <taxon>Bacteria</taxon>
        <taxon>Bacillati</taxon>
        <taxon>Actinomycetota</taxon>
        <taxon>Actinomycetes</taxon>
        <taxon>Micrococcales</taxon>
        <taxon>Microbacteriaceae</taxon>
        <taxon>Microbacterium</taxon>
    </lineage>
</organism>